<reference evidence="2" key="1">
    <citation type="submission" date="2022-10" db="EMBL/GenBank/DDBJ databases">
        <title>Luteolibacter sp. GHJ8, whole genome shotgun sequencing project.</title>
        <authorList>
            <person name="Zhao G."/>
            <person name="Shen L."/>
        </authorList>
    </citation>
    <scope>NUCLEOTIDE SEQUENCE</scope>
    <source>
        <strain evidence="2">GHJ8</strain>
    </source>
</reference>
<evidence type="ECO:0000313" key="3">
    <source>
        <dbReference type="Proteomes" id="UP001165653"/>
    </source>
</evidence>
<proteinExistence type="predicted"/>
<dbReference type="InterPro" id="IPR013097">
    <property type="entry name" value="Dabb"/>
</dbReference>
<sequence>MEHHVYFWLKDEHKNEADLATFEAGLDDLFKVKGCTGGFWAVPAKVMERPVIDQSWDYATTMTFPSVEAQDIYQEDPDHYVFINKFKDWWAKVEVKDLERKMK</sequence>
<organism evidence="2 3">
    <name type="scientific">Luteolibacter rhizosphaerae</name>
    <dbReference type="NCBI Taxonomy" id="2989719"/>
    <lineage>
        <taxon>Bacteria</taxon>
        <taxon>Pseudomonadati</taxon>
        <taxon>Verrucomicrobiota</taxon>
        <taxon>Verrucomicrobiia</taxon>
        <taxon>Verrucomicrobiales</taxon>
        <taxon>Verrucomicrobiaceae</taxon>
        <taxon>Luteolibacter</taxon>
    </lineage>
</organism>
<protein>
    <submittedName>
        <fullName evidence="2">Dabb family protein</fullName>
    </submittedName>
</protein>
<dbReference type="Proteomes" id="UP001165653">
    <property type="component" value="Unassembled WGS sequence"/>
</dbReference>
<evidence type="ECO:0000259" key="1">
    <source>
        <dbReference type="PROSITE" id="PS51502"/>
    </source>
</evidence>
<keyword evidence="3" id="KW-1185">Reference proteome</keyword>
<gene>
    <name evidence="2" type="ORF">OJ996_16490</name>
</gene>
<comment type="caution">
    <text evidence="2">The sequence shown here is derived from an EMBL/GenBank/DDBJ whole genome shotgun (WGS) entry which is preliminary data.</text>
</comment>
<dbReference type="Gene3D" id="3.30.70.100">
    <property type="match status" value="1"/>
</dbReference>
<evidence type="ECO:0000313" key="2">
    <source>
        <dbReference type="EMBL" id="MCW1915187.1"/>
    </source>
</evidence>
<dbReference type="Pfam" id="PF07876">
    <property type="entry name" value="Dabb"/>
    <property type="match status" value="1"/>
</dbReference>
<dbReference type="EMBL" id="JAPDDR010000008">
    <property type="protein sequence ID" value="MCW1915187.1"/>
    <property type="molecule type" value="Genomic_DNA"/>
</dbReference>
<dbReference type="RefSeq" id="WP_264514726.1">
    <property type="nucleotide sequence ID" value="NZ_JAPDDR010000008.1"/>
</dbReference>
<dbReference type="SUPFAM" id="SSF54909">
    <property type="entry name" value="Dimeric alpha+beta barrel"/>
    <property type="match status" value="1"/>
</dbReference>
<name>A0ABT3G5T5_9BACT</name>
<dbReference type="SMART" id="SM00886">
    <property type="entry name" value="Dabb"/>
    <property type="match status" value="1"/>
</dbReference>
<dbReference type="PROSITE" id="PS51502">
    <property type="entry name" value="S_R_A_B_BARREL"/>
    <property type="match status" value="1"/>
</dbReference>
<feature type="domain" description="Stress-response A/B barrel" evidence="1">
    <location>
        <begin position="1"/>
        <end position="98"/>
    </location>
</feature>
<accession>A0ABT3G5T5</accession>
<dbReference type="InterPro" id="IPR011008">
    <property type="entry name" value="Dimeric_a/b-barrel"/>
</dbReference>